<gene>
    <name evidence="2" type="ORF">E5676_scaffold500G001290</name>
    <name evidence="1" type="ORF">E6C27_scaffold30G001190</name>
</gene>
<name>A0A5D3DJ50_CUCMM</name>
<keyword evidence="2" id="KW-0547">Nucleotide-binding</keyword>
<dbReference type="GO" id="GO:0004386">
    <property type="term" value="F:helicase activity"/>
    <property type="evidence" value="ECO:0007669"/>
    <property type="project" value="UniProtKB-KW"/>
</dbReference>
<protein>
    <submittedName>
        <fullName evidence="2">ATP-dependent DNA helicase DDM1</fullName>
    </submittedName>
</protein>
<keyword evidence="2" id="KW-0067">ATP-binding</keyword>
<dbReference type="OrthoDB" id="1719184at2759"/>
<keyword evidence="2" id="KW-0347">Helicase</keyword>
<dbReference type="Proteomes" id="UP000321947">
    <property type="component" value="Unassembled WGS sequence"/>
</dbReference>
<dbReference type="Proteomes" id="UP000321393">
    <property type="component" value="Unassembled WGS sequence"/>
</dbReference>
<evidence type="ECO:0000313" key="3">
    <source>
        <dbReference type="Proteomes" id="UP000321393"/>
    </source>
</evidence>
<evidence type="ECO:0000313" key="4">
    <source>
        <dbReference type="Proteomes" id="UP000321947"/>
    </source>
</evidence>
<comment type="caution">
    <text evidence="2">The sequence shown here is derived from an EMBL/GenBank/DDBJ whole genome shotgun (WGS) entry which is preliminary data.</text>
</comment>
<sequence>MDLQAMDRCHRIGRILKRDFSKLKLEHHVVIEKGQLHQERTKPNAADIDQRAKECIELVHLAMGSPDFKELRITIGETLSLELSKSVVVLGGG</sequence>
<dbReference type="AlphaFoldDB" id="A0A5D3DJ50"/>
<organism evidence="2 4">
    <name type="scientific">Cucumis melo var. makuwa</name>
    <name type="common">Oriental melon</name>
    <dbReference type="NCBI Taxonomy" id="1194695"/>
    <lineage>
        <taxon>Eukaryota</taxon>
        <taxon>Viridiplantae</taxon>
        <taxon>Streptophyta</taxon>
        <taxon>Embryophyta</taxon>
        <taxon>Tracheophyta</taxon>
        <taxon>Spermatophyta</taxon>
        <taxon>Magnoliopsida</taxon>
        <taxon>eudicotyledons</taxon>
        <taxon>Gunneridae</taxon>
        <taxon>Pentapetalae</taxon>
        <taxon>rosids</taxon>
        <taxon>fabids</taxon>
        <taxon>Cucurbitales</taxon>
        <taxon>Cucurbitaceae</taxon>
        <taxon>Benincaseae</taxon>
        <taxon>Cucumis</taxon>
    </lineage>
</organism>
<dbReference type="EMBL" id="SSTD01004451">
    <property type="protein sequence ID" value="TYK23615.1"/>
    <property type="molecule type" value="Genomic_DNA"/>
</dbReference>
<dbReference type="EMBL" id="SSTE01014747">
    <property type="protein sequence ID" value="KAA0045122.1"/>
    <property type="molecule type" value="Genomic_DNA"/>
</dbReference>
<reference evidence="3 4" key="1">
    <citation type="submission" date="2019-08" db="EMBL/GenBank/DDBJ databases">
        <title>Draft genome sequences of two oriental melons (Cucumis melo L. var makuwa).</title>
        <authorList>
            <person name="Kwon S.-Y."/>
        </authorList>
    </citation>
    <scope>NUCLEOTIDE SEQUENCE [LARGE SCALE GENOMIC DNA]</scope>
    <source>
        <strain evidence="4">cv. Chang Bougi</strain>
        <strain evidence="3">cv. SW 3</strain>
        <tissue evidence="2">Leaf</tissue>
    </source>
</reference>
<keyword evidence="2" id="KW-0378">Hydrolase</keyword>
<evidence type="ECO:0000313" key="2">
    <source>
        <dbReference type="EMBL" id="TYK23615.1"/>
    </source>
</evidence>
<dbReference type="STRING" id="1194695.A0A5D3DJ50"/>
<evidence type="ECO:0000313" key="1">
    <source>
        <dbReference type="EMBL" id="KAA0045122.1"/>
    </source>
</evidence>
<accession>A0A5D3DJ50</accession>
<proteinExistence type="predicted"/>